<accession>A0A9D5QCG8</accession>
<dbReference type="EMBL" id="WJKJ01000070">
    <property type="protein sequence ID" value="MBD3364032.1"/>
    <property type="molecule type" value="Genomic_DNA"/>
</dbReference>
<name>A0A9D5QCG8_UNCW3</name>
<organism evidence="1 2">
    <name type="scientific">candidate division WOR-3 bacterium</name>
    <dbReference type="NCBI Taxonomy" id="2052148"/>
    <lineage>
        <taxon>Bacteria</taxon>
        <taxon>Bacteria division WOR-3</taxon>
    </lineage>
</organism>
<evidence type="ECO:0008006" key="3">
    <source>
        <dbReference type="Google" id="ProtNLM"/>
    </source>
</evidence>
<sequence>MFNMLLLLLSQAGADVCNCGLSAREFAADTQISRPHWYISYESKTPAPFDKAAMRLLEFADSFYFASSDTMLSTQCQREVRRVAYALYEAVIVTFPDSYAEPYAKTVLAWSLLEDGFFREAANEFKSIFDNALNPVDARIIAAYGKALSHYYLVDYDSALVWFFEPDDYVKELNVTVFRDSVTQVISYNETADSIICYGLLNKAQIAEELIWWYDALTIWYHVKDNYPLRPAAGQAWVRLVDFYLQAKEVDKAISATDDLKSLKGKHPLIYQEAYSYALALMLLYMHEVARESGDEEYRKLILSLQEVSEYVERIYYDRAMEYTDTAEIDSVHRYIELIREFNYTSKHLPRPMTLLGLILVEAERYEEADSVFQELKDFPDAASTLNLLPIVVLQQACIQYRQGKYAGAVAGLEAWLDTHKSSLDVDPNLTAEVYWFFAMSSMKRADAETIP</sequence>
<evidence type="ECO:0000313" key="2">
    <source>
        <dbReference type="Proteomes" id="UP000630660"/>
    </source>
</evidence>
<dbReference type="SUPFAM" id="SSF48452">
    <property type="entry name" value="TPR-like"/>
    <property type="match status" value="1"/>
</dbReference>
<evidence type="ECO:0000313" key="1">
    <source>
        <dbReference type="EMBL" id="MBD3364032.1"/>
    </source>
</evidence>
<dbReference type="AlphaFoldDB" id="A0A9D5QCG8"/>
<proteinExistence type="predicted"/>
<dbReference type="Proteomes" id="UP000630660">
    <property type="component" value="Unassembled WGS sequence"/>
</dbReference>
<dbReference type="InterPro" id="IPR011990">
    <property type="entry name" value="TPR-like_helical_dom_sf"/>
</dbReference>
<dbReference type="Gene3D" id="1.25.40.10">
    <property type="entry name" value="Tetratricopeptide repeat domain"/>
    <property type="match status" value="1"/>
</dbReference>
<reference evidence="1" key="1">
    <citation type="submission" date="2019-11" db="EMBL/GenBank/DDBJ databases">
        <title>Microbial mats filling the niche in hypersaline microbial mats.</title>
        <authorList>
            <person name="Wong H.L."/>
            <person name="Macleod F.I."/>
            <person name="White R.A. III"/>
            <person name="Burns B.P."/>
        </authorList>
    </citation>
    <scope>NUCLEOTIDE SEQUENCE</scope>
    <source>
        <strain evidence="1">Bin_327</strain>
    </source>
</reference>
<protein>
    <recommendedName>
        <fullName evidence="3">Tetratricopeptide repeat protein</fullName>
    </recommendedName>
</protein>
<comment type="caution">
    <text evidence="1">The sequence shown here is derived from an EMBL/GenBank/DDBJ whole genome shotgun (WGS) entry which is preliminary data.</text>
</comment>
<gene>
    <name evidence="1" type="ORF">GF359_02335</name>
</gene>